<dbReference type="Pfam" id="PF00440">
    <property type="entry name" value="TetR_N"/>
    <property type="match status" value="1"/>
</dbReference>
<name>A0A1G8Q1U6_9MICC</name>
<protein>
    <submittedName>
        <fullName evidence="4">Transcriptional regulator, TetR family</fullName>
    </submittedName>
</protein>
<dbReference type="Proteomes" id="UP000182130">
    <property type="component" value="Unassembled WGS sequence"/>
</dbReference>
<dbReference type="PANTHER" id="PTHR30055:SF234">
    <property type="entry name" value="HTH-TYPE TRANSCRIPTIONAL REGULATOR BETI"/>
    <property type="match status" value="1"/>
</dbReference>
<dbReference type="GO" id="GO:0000976">
    <property type="term" value="F:transcription cis-regulatory region binding"/>
    <property type="evidence" value="ECO:0007669"/>
    <property type="project" value="TreeGrafter"/>
</dbReference>
<organism evidence="4 5">
    <name type="scientific">Arthrobacter cupressi</name>
    <dbReference type="NCBI Taxonomy" id="1045773"/>
    <lineage>
        <taxon>Bacteria</taxon>
        <taxon>Bacillati</taxon>
        <taxon>Actinomycetota</taxon>
        <taxon>Actinomycetes</taxon>
        <taxon>Micrococcales</taxon>
        <taxon>Micrococcaceae</taxon>
        <taxon>Arthrobacter</taxon>
    </lineage>
</organism>
<dbReference type="InterPro" id="IPR050109">
    <property type="entry name" value="HTH-type_TetR-like_transc_reg"/>
</dbReference>
<dbReference type="EMBL" id="FNEI01000006">
    <property type="protein sequence ID" value="SDI98702.1"/>
    <property type="molecule type" value="Genomic_DNA"/>
</dbReference>
<keyword evidence="2" id="KW-0238">DNA-binding</keyword>
<accession>A0A1G8Q1U6</accession>
<dbReference type="OrthoDB" id="3192968at2"/>
<dbReference type="RefSeq" id="WP_074588494.1">
    <property type="nucleotide sequence ID" value="NZ_FNEI01000006.1"/>
</dbReference>
<dbReference type="GO" id="GO:0003700">
    <property type="term" value="F:DNA-binding transcription factor activity"/>
    <property type="evidence" value="ECO:0007669"/>
    <property type="project" value="TreeGrafter"/>
</dbReference>
<evidence type="ECO:0000256" key="2">
    <source>
        <dbReference type="ARBA" id="ARBA00023125"/>
    </source>
</evidence>
<dbReference type="InterPro" id="IPR049445">
    <property type="entry name" value="TetR_SbtR-like_C"/>
</dbReference>
<evidence type="ECO:0000313" key="4">
    <source>
        <dbReference type="EMBL" id="SDI98702.1"/>
    </source>
</evidence>
<dbReference type="InterPro" id="IPR036271">
    <property type="entry name" value="Tet_transcr_reg_TetR-rel_C_sf"/>
</dbReference>
<dbReference type="STRING" id="1045773.SAMN05216555_10637"/>
<dbReference type="Gene3D" id="1.10.357.10">
    <property type="entry name" value="Tetracycline Repressor, domain 2"/>
    <property type="match status" value="1"/>
</dbReference>
<dbReference type="PROSITE" id="PS50977">
    <property type="entry name" value="HTH_TETR_2"/>
    <property type="match status" value="1"/>
</dbReference>
<keyword evidence="3" id="KW-0804">Transcription</keyword>
<dbReference type="AlphaFoldDB" id="A0A1G8Q1U6"/>
<dbReference type="PANTHER" id="PTHR30055">
    <property type="entry name" value="HTH-TYPE TRANSCRIPTIONAL REGULATOR RUTR"/>
    <property type="match status" value="1"/>
</dbReference>
<dbReference type="SUPFAM" id="SSF46689">
    <property type="entry name" value="Homeodomain-like"/>
    <property type="match status" value="1"/>
</dbReference>
<reference evidence="5" key="1">
    <citation type="submission" date="2016-10" db="EMBL/GenBank/DDBJ databases">
        <authorList>
            <person name="Varghese N."/>
            <person name="Submissions S."/>
        </authorList>
    </citation>
    <scope>NUCLEOTIDE SEQUENCE [LARGE SCALE GENOMIC DNA]</scope>
    <source>
        <strain evidence="5">CGMCC 1.10783</strain>
    </source>
</reference>
<gene>
    <name evidence="4" type="ORF">SAMN05216555_10637</name>
</gene>
<sequence length="227" mass="24247">MSTPGQPKDPAAYAGPLSGRRAQAARNDHAILSAARTVFLQNPHAPVAAVATAAGVGISALYRRYPGKEQLLQKLCADGLRTFIAVAERHSDAQPDPFTALKEFVRGIVDADVHALTVKLAGTFTPTPELGELSARAGTLAQEIFNRAFEAGALRADADANDIPMVFEQLTAIRLRDEARTAALRHRYLDVLMDGLRSSQGAEALSAPPPSSQELGERWIAPDAIMD</sequence>
<evidence type="ECO:0000256" key="3">
    <source>
        <dbReference type="ARBA" id="ARBA00023163"/>
    </source>
</evidence>
<evidence type="ECO:0000313" key="5">
    <source>
        <dbReference type="Proteomes" id="UP000182130"/>
    </source>
</evidence>
<dbReference type="Pfam" id="PF21597">
    <property type="entry name" value="TetR_C_43"/>
    <property type="match status" value="1"/>
</dbReference>
<evidence type="ECO:0000256" key="1">
    <source>
        <dbReference type="ARBA" id="ARBA00023015"/>
    </source>
</evidence>
<keyword evidence="1" id="KW-0805">Transcription regulation</keyword>
<dbReference type="InterPro" id="IPR009057">
    <property type="entry name" value="Homeodomain-like_sf"/>
</dbReference>
<dbReference type="SUPFAM" id="SSF48498">
    <property type="entry name" value="Tetracyclin repressor-like, C-terminal domain"/>
    <property type="match status" value="1"/>
</dbReference>
<keyword evidence="5" id="KW-1185">Reference proteome</keyword>
<dbReference type="InterPro" id="IPR001647">
    <property type="entry name" value="HTH_TetR"/>
</dbReference>
<proteinExistence type="predicted"/>